<proteinExistence type="predicted"/>
<dbReference type="Gene3D" id="1.20.120.400">
    <property type="entry name" value="Nickel-containing superoxide dismutase"/>
    <property type="match status" value="1"/>
</dbReference>
<dbReference type="Pfam" id="PF09055">
    <property type="entry name" value="Sod_Ni"/>
    <property type="match status" value="1"/>
</dbReference>
<dbReference type="InterPro" id="IPR014123">
    <property type="entry name" value="Superoxide_dismutase_Ni-type"/>
</dbReference>
<accession>A0A1G2PQC8</accession>
<dbReference type="GO" id="GO:0016151">
    <property type="term" value="F:nickel cation binding"/>
    <property type="evidence" value="ECO:0007669"/>
    <property type="project" value="InterPro"/>
</dbReference>
<dbReference type="EMBL" id="MHSW01000034">
    <property type="protein sequence ID" value="OHA50546.1"/>
    <property type="molecule type" value="Genomic_DNA"/>
</dbReference>
<dbReference type="GO" id="GO:0004784">
    <property type="term" value="F:superoxide dismutase activity"/>
    <property type="evidence" value="ECO:0007669"/>
    <property type="project" value="InterPro"/>
</dbReference>
<comment type="caution">
    <text evidence="1">The sequence shown here is derived from an EMBL/GenBank/DDBJ whole genome shotgun (WGS) entry which is preliminary data.</text>
</comment>
<dbReference type="InterPro" id="IPR036502">
    <property type="entry name" value="NiSOD_sf"/>
</dbReference>
<dbReference type="Proteomes" id="UP000176951">
    <property type="component" value="Unassembled WGS sequence"/>
</dbReference>
<evidence type="ECO:0000313" key="2">
    <source>
        <dbReference type="Proteomes" id="UP000176951"/>
    </source>
</evidence>
<dbReference type="AlphaFoldDB" id="A0A1G2PQC8"/>
<gene>
    <name evidence="1" type="ORF">A3A97_03160</name>
</gene>
<evidence type="ECO:0000313" key="1">
    <source>
        <dbReference type="EMBL" id="OHA50546.1"/>
    </source>
</evidence>
<dbReference type="NCBIfam" id="TIGR02753">
    <property type="entry name" value="sodN"/>
    <property type="match status" value="1"/>
</dbReference>
<name>A0A1G2PQC8_9BACT</name>
<reference evidence="1 2" key="1">
    <citation type="journal article" date="2016" name="Nat. Commun.">
        <title>Thousands of microbial genomes shed light on interconnected biogeochemical processes in an aquifer system.</title>
        <authorList>
            <person name="Anantharaman K."/>
            <person name="Brown C.T."/>
            <person name="Hug L.A."/>
            <person name="Sharon I."/>
            <person name="Castelle C.J."/>
            <person name="Probst A.J."/>
            <person name="Thomas B.C."/>
            <person name="Singh A."/>
            <person name="Wilkins M.J."/>
            <person name="Karaoz U."/>
            <person name="Brodie E.L."/>
            <person name="Williams K.H."/>
            <person name="Hubbard S.S."/>
            <person name="Banfield J.F."/>
        </authorList>
    </citation>
    <scope>NUCLEOTIDE SEQUENCE [LARGE SCALE GENOMIC DNA]</scope>
</reference>
<organism evidence="1 2">
    <name type="scientific">Candidatus Terrybacteria bacterium RIFCSPLOWO2_01_FULL_40_23</name>
    <dbReference type="NCBI Taxonomy" id="1802366"/>
    <lineage>
        <taxon>Bacteria</taxon>
        <taxon>Candidatus Terryibacteriota</taxon>
    </lineage>
</organism>
<dbReference type="SUPFAM" id="SSF109770">
    <property type="entry name" value="Nickel-containing superoxide dismutase, NiSOD"/>
    <property type="match status" value="1"/>
</dbReference>
<sequence length="153" mass="17606">MKQISVFFRLIDKFYPPVKVHAHCDVPCGLYDTAAAKMAANTVVKMVEKINALPGDEKDPQKMLEARNSFVRMVITKEQHAEICKRELLILWTDFFKSEHLEIFPQLHETFWHAAKLCSKNKQNISTEAAEELQEAVVKIEEMFQAVKAKSVK</sequence>
<protein>
    <submittedName>
        <fullName evidence="1">Superoxide dismutase, Ni</fullName>
    </submittedName>
</protein>